<reference evidence="3" key="1">
    <citation type="journal article" date="2019" name="Int. J. Syst. Evol. Microbiol.">
        <title>The Global Catalogue of Microorganisms (GCM) 10K type strain sequencing project: providing services to taxonomists for standard genome sequencing and annotation.</title>
        <authorList>
            <consortium name="The Broad Institute Genomics Platform"/>
            <consortium name="The Broad Institute Genome Sequencing Center for Infectious Disease"/>
            <person name="Wu L."/>
            <person name="Ma J."/>
        </authorList>
    </citation>
    <scope>NUCLEOTIDE SEQUENCE [LARGE SCALE GENOMIC DNA]</scope>
    <source>
        <strain evidence="3">JCM 18063</strain>
    </source>
</reference>
<gene>
    <name evidence="2" type="primary">ptbB</name>
    <name evidence="2" type="ORF">GCM10023216_12620</name>
</gene>
<evidence type="ECO:0000313" key="2">
    <source>
        <dbReference type="EMBL" id="GAA4724206.1"/>
    </source>
</evidence>
<dbReference type="InterPro" id="IPR000387">
    <property type="entry name" value="Tyr_Pase_dom"/>
</dbReference>
<feature type="domain" description="Tyrosine specific protein phosphatases" evidence="1">
    <location>
        <begin position="109"/>
        <end position="173"/>
    </location>
</feature>
<dbReference type="EMBL" id="BAABID010000006">
    <property type="protein sequence ID" value="GAA4724206.1"/>
    <property type="molecule type" value="Genomic_DNA"/>
</dbReference>
<name>A0ABP8YAT8_9MICO</name>
<dbReference type="InterPro" id="IPR029021">
    <property type="entry name" value="Prot-tyrosine_phosphatase-like"/>
</dbReference>
<dbReference type="Pfam" id="PF13350">
    <property type="entry name" value="Y_phosphatase3"/>
    <property type="match status" value="1"/>
</dbReference>
<dbReference type="PROSITE" id="PS00383">
    <property type="entry name" value="TYR_PHOSPHATASE_1"/>
    <property type="match status" value="1"/>
</dbReference>
<protein>
    <submittedName>
        <fullName evidence="2">Tyrosine-protein phosphatase PtbB</fullName>
    </submittedName>
</protein>
<dbReference type="Proteomes" id="UP001500956">
    <property type="component" value="Unassembled WGS sequence"/>
</dbReference>
<evidence type="ECO:0000313" key="3">
    <source>
        <dbReference type="Proteomes" id="UP001500956"/>
    </source>
</evidence>
<dbReference type="SUPFAM" id="SSF52799">
    <property type="entry name" value="(Phosphotyrosine protein) phosphatases II"/>
    <property type="match status" value="1"/>
</dbReference>
<organism evidence="2 3">
    <name type="scientific">Isoptericola chiayiensis</name>
    <dbReference type="NCBI Taxonomy" id="579446"/>
    <lineage>
        <taxon>Bacteria</taxon>
        <taxon>Bacillati</taxon>
        <taxon>Actinomycetota</taxon>
        <taxon>Actinomycetes</taxon>
        <taxon>Micrococcales</taxon>
        <taxon>Promicromonosporaceae</taxon>
        <taxon>Isoptericola</taxon>
    </lineage>
</organism>
<keyword evidence="3" id="KW-1185">Reference proteome</keyword>
<dbReference type="InterPro" id="IPR026893">
    <property type="entry name" value="Tyr/Ser_Pase_IphP-type"/>
</dbReference>
<accession>A0ABP8YAT8</accession>
<proteinExistence type="predicted"/>
<dbReference type="InterPro" id="IPR016130">
    <property type="entry name" value="Tyr_Pase_AS"/>
</dbReference>
<dbReference type="PROSITE" id="PS50056">
    <property type="entry name" value="TYR_PHOSPHATASE_2"/>
    <property type="match status" value="1"/>
</dbReference>
<dbReference type="Gene3D" id="3.90.190.10">
    <property type="entry name" value="Protein tyrosine phosphatase superfamily"/>
    <property type="match status" value="1"/>
</dbReference>
<comment type="caution">
    <text evidence="2">The sequence shown here is derived from an EMBL/GenBank/DDBJ whole genome shotgun (WGS) entry which is preliminary data.</text>
</comment>
<sequence>MSVETSADRLVNLRDVASASDALRPGVLLRSDAPRAGDVPPDGVAWPPRTVLDLRDVGEQREEHPLRDVARVVALPVLDGATRARPAGDVVPFDLGRLYVEMLDGVGAAHLADGVRAVADDDAPVLVHCTAGKDRTGVLVAVVLALVGVDRAAIVTDYVRTDPNMPQIIARARRTARTPRGDSHVLAALPPELLTAPAHAVEAVLDVLAAHEGGAVGWFVAHGGDAPTVERLRGRLLR</sequence>
<dbReference type="RefSeq" id="WP_172151225.1">
    <property type="nucleotide sequence ID" value="NZ_BAABID010000006.1"/>
</dbReference>
<evidence type="ECO:0000259" key="1">
    <source>
        <dbReference type="PROSITE" id="PS50056"/>
    </source>
</evidence>